<dbReference type="Proteomes" id="UP001383192">
    <property type="component" value="Unassembled WGS sequence"/>
</dbReference>
<organism evidence="2 3">
    <name type="scientific">Paramarasmius palmivorus</name>
    <dbReference type="NCBI Taxonomy" id="297713"/>
    <lineage>
        <taxon>Eukaryota</taxon>
        <taxon>Fungi</taxon>
        <taxon>Dikarya</taxon>
        <taxon>Basidiomycota</taxon>
        <taxon>Agaricomycotina</taxon>
        <taxon>Agaricomycetes</taxon>
        <taxon>Agaricomycetidae</taxon>
        <taxon>Agaricales</taxon>
        <taxon>Marasmiineae</taxon>
        <taxon>Marasmiaceae</taxon>
        <taxon>Paramarasmius</taxon>
    </lineage>
</organism>
<feature type="compositionally biased region" description="Polar residues" evidence="1">
    <location>
        <begin position="519"/>
        <end position="529"/>
    </location>
</feature>
<reference evidence="2 3" key="1">
    <citation type="submission" date="2024-01" db="EMBL/GenBank/DDBJ databases">
        <title>A draft genome for a cacao thread blight-causing isolate of Paramarasmius palmivorus.</title>
        <authorList>
            <person name="Baruah I.K."/>
            <person name="Bukari Y."/>
            <person name="Amoako-Attah I."/>
            <person name="Meinhardt L.W."/>
            <person name="Bailey B.A."/>
            <person name="Cohen S.P."/>
        </authorList>
    </citation>
    <scope>NUCLEOTIDE SEQUENCE [LARGE SCALE GENOMIC DNA]</scope>
    <source>
        <strain evidence="2 3">GH-12</strain>
    </source>
</reference>
<protein>
    <submittedName>
        <fullName evidence="2">Uncharacterized protein</fullName>
    </submittedName>
</protein>
<gene>
    <name evidence="2" type="ORF">VNI00_006677</name>
</gene>
<feature type="region of interest" description="Disordered" evidence="1">
    <location>
        <begin position="146"/>
        <end position="178"/>
    </location>
</feature>
<feature type="region of interest" description="Disordered" evidence="1">
    <location>
        <begin position="519"/>
        <end position="568"/>
    </location>
</feature>
<evidence type="ECO:0000256" key="1">
    <source>
        <dbReference type="SAM" id="MobiDB-lite"/>
    </source>
</evidence>
<dbReference type="Gene3D" id="3.60.130.30">
    <property type="match status" value="1"/>
</dbReference>
<feature type="compositionally biased region" description="Basic and acidic residues" evidence="1">
    <location>
        <begin position="544"/>
        <end position="567"/>
    </location>
</feature>
<accession>A0AAW0D556</accession>
<keyword evidence="3" id="KW-1185">Reference proteome</keyword>
<comment type="caution">
    <text evidence="2">The sequence shown here is derived from an EMBL/GenBank/DDBJ whole genome shotgun (WGS) entry which is preliminary data.</text>
</comment>
<dbReference type="AlphaFoldDB" id="A0AAW0D556"/>
<evidence type="ECO:0000313" key="3">
    <source>
        <dbReference type="Proteomes" id="UP001383192"/>
    </source>
</evidence>
<feature type="compositionally biased region" description="Pro residues" evidence="1">
    <location>
        <begin position="156"/>
        <end position="166"/>
    </location>
</feature>
<proteinExistence type="predicted"/>
<dbReference type="EMBL" id="JAYKXP010000020">
    <property type="protein sequence ID" value="KAK7047446.1"/>
    <property type="molecule type" value="Genomic_DNA"/>
</dbReference>
<evidence type="ECO:0000313" key="2">
    <source>
        <dbReference type="EMBL" id="KAK7047446.1"/>
    </source>
</evidence>
<name>A0AAW0D556_9AGAR</name>
<sequence length="918" mass="103002">MPKEQKTRKPGQSEKEELFKRLNKVQLQSRNLMSFNSERQSLEVVDYPTDDRGNPLLPDEAAQFFIGGSAYQVFCLLCMCNKPARCFQVKHGGTSIFAGKYIACCFHEKGTFGACTYFRCFDQIYEKGPLNTAFYGRIPGYTAGNTAASSSQNRLPTPPPSSPLKPSPVKSERRSLVKPTRRIRIKREESPEVEIVGEKKAGVCCVCHKPEVKGVAHKLTLHYFSTSAFDWVTKVPEKNALKNDRLLVFLCISFSPTSTMVGTVDRPWYEFEVDIGQDLKSQRNLLSVDCNAGQMITIPWPTNYARRLLSVEETRDMIVQGRIEIFCFHANVRAYVAFRDGQFQVLCKESGTARYCAFALNLNRIHDRSPTLTMYYPNPSAGEISRRIEANRLRESINEELNEARRSRRIAASAPVPAVAGGSSLSVAIRQSRVASEMKYFLRSSVKQSLPGPPAKNDAPIEHLNTSELEGAIEPIHIPNLVDIDSLVERAEREALENSNVAEDLGIHVLETRPFHSSTFQVSTTTQNPPVAPKIEGQSRGNAKRAEKRREKRKADSQPNSKDRINKEAVQPAVLLRKDFDGAKLDASRGAYIGNRGGKKVLGTRKEIEAEYDVQQLIRMGFQHETWDGYTAKPIVINNEFIVGVLAGQPRRPDYGRDMLGIHNLVLQKGKEYGLQEHGQNEDNKRGDFPARSRGYTMGMGSQQPVVLDNGTEVNELLTELIQDQRIIRLNGYQNGAFGTWAERIKGRYDDAIATMHKNITKEDSERGRNFKNSAFATIAFNFGGKVRCWKHRDQQNLPLGWCAITVLGRFDPTRSARLILWELKLVIDFPPGSTILIPSAVITHSNTRIAPGDERTSITQYTAGAIFRWVDAGCLTEKALKSTNKEAWKKHNATKVPPVSERLGIFSRVDEVLSRAC</sequence>